<protein>
    <submittedName>
        <fullName evidence="2">Uncharacterized protein</fullName>
    </submittedName>
</protein>
<dbReference type="EMBL" id="LGUB01000531">
    <property type="protein sequence ID" value="KRH93015.1"/>
    <property type="molecule type" value="Genomic_DNA"/>
</dbReference>
<keyword evidence="1" id="KW-0472">Membrane</keyword>
<dbReference type="VEuPathDB" id="MicrosporidiaDB:M153_17670001034"/>
<comment type="caution">
    <text evidence="2">The sequence shown here is derived from an EMBL/GenBank/DDBJ whole genome shotgun (WGS) entry which is preliminary data.</text>
</comment>
<sequence length="102" mass="11550">MDPPSNNTTYFTANENMFTSSKSGTNESFVQTENDLKSRLDPCLGEEQFLQTGSVEGHVSRTISTHFFAYQRTLSNLIVKLSVILIAFALLLMIFYMVRKCL</sequence>
<dbReference type="AlphaFoldDB" id="A0A0R0M1W7"/>
<keyword evidence="1" id="KW-1133">Transmembrane helix</keyword>
<name>A0A0R0M1W7_9MICR</name>
<dbReference type="Proteomes" id="UP000051530">
    <property type="component" value="Unassembled WGS sequence"/>
</dbReference>
<feature type="transmembrane region" description="Helical" evidence="1">
    <location>
        <begin position="77"/>
        <end position="98"/>
    </location>
</feature>
<keyword evidence="1" id="KW-0812">Transmembrane</keyword>
<gene>
    <name evidence="2" type="ORF">M153_17670001034</name>
</gene>
<evidence type="ECO:0000313" key="2">
    <source>
        <dbReference type="EMBL" id="KRH93015.1"/>
    </source>
</evidence>
<keyword evidence="3" id="KW-1185">Reference proteome</keyword>
<organism evidence="2 3">
    <name type="scientific">Pseudoloma neurophilia</name>
    <dbReference type="NCBI Taxonomy" id="146866"/>
    <lineage>
        <taxon>Eukaryota</taxon>
        <taxon>Fungi</taxon>
        <taxon>Fungi incertae sedis</taxon>
        <taxon>Microsporidia</taxon>
        <taxon>Pseudoloma</taxon>
    </lineage>
</organism>
<evidence type="ECO:0000313" key="3">
    <source>
        <dbReference type="Proteomes" id="UP000051530"/>
    </source>
</evidence>
<evidence type="ECO:0000256" key="1">
    <source>
        <dbReference type="SAM" id="Phobius"/>
    </source>
</evidence>
<reference evidence="2 3" key="1">
    <citation type="submission" date="2015-07" db="EMBL/GenBank/DDBJ databases">
        <title>The genome of Pseudoloma neurophilia, a relevant intracellular parasite of the zebrafish.</title>
        <authorList>
            <person name="Ndikumana S."/>
            <person name="Pelin A."/>
            <person name="Sanders J."/>
            <person name="Corradi N."/>
        </authorList>
    </citation>
    <scope>NUCLEOTIDE SEQUENCE [LARGE SCALE GENOMIC DNA]</scope>
    <source>
        <strain evidence="2 3">MK1</strain>
    </source>
</reference>
<proteinExistence type="predicted"/>
<accession>A0A0R0M1W7</accession>